<feature type="domain" description="SGNH hydrolase-type esterase" evidence="1">
    <location>
        <begin position="69"/>
        <end position="233"/>
    </location>
</feature>
<dbReference type="InterPro" id="IPR013830">
    <property type="entry name" value="SGNH_hydro"/>
</dbReference>
<accession>A0ABS1R9V2</accession>
<organism evidence="2 3">
    <name type="scientific">Sphingobacterium faecale</name>
    <dbReference type="NCBI Taxonomy" id="2803775"/>
    <lineage>
        <taxon>Bacteria</taxon>
        <taxon>Pseudomonadati</taxon>
        <taxon>Bacteroidota</taxon>
        <taxon>Sphingobacteriia</taxon>
        <taxon>Sphingobacteriales</taxon>
        <taxon>Sphingobacteriaceae</taxon>
        <taxon>Sphingobacterium</taxon>
    </lineage>
</organism>
<evidence type="ECO:0000313" key="3">
    <source>
        <dbReference type="Proteomes" id="UP000625283"/>
    </source>
</evidence>
<sequence>MILNPLQLVVSIALWVLYATPQKIVAAPRDSISTTRPVTQNRDSTVYNWRERHDQVIALNRQRPPKVVFIGNSILHYWSGEPVSPIRRGEDAWDQYFKKKDVRNLGFGYDRIENMLWRVQNGELEGFSASHIILLAGTNNLSVNTDTEIVKGIEVLVQEIKRRQTKAKIILLGILPRKGYESRISLLNDKIAKVAPKLQILYADTGSMFLRSNGKINESLFSDGVHPNTIGYNLLAPFINNYIK</sequence>
<protein>
    <recommendedName>
        <fullName evidence="1">SGNH hydrolase-type esterase domain-containing protein</fullName>
    </recommendedName>
</protein>
<dbReference type="SUPFAM" id="SSF52266">
    <property type="entry name" value="SGNH hydrolase"/>
    <property type="match status" value="1"/>
</dbReference>
<dbReference type="RefSeq" id="WP_202105208.1">
    <property type="nucleotide sequence ID" value="NZ_JAERTY010000018.1"/>
</dbReference>
<dbReference type="EMBL" id="JAERTY010000018">
    <property type="protein sequence ID" value="MBL1411493.1"/>
    <property type="molecule type" value="Genomic_DNA"/>
</dbReference>
<keyword evidence="3" id="KW-1185">Reference proteome</keyword>
<reference evidence="2 3" key="1">
    <citation type="submission" date="2021-01" db="EMBL/GenBank/DDBJ databases">
        <title>C459-1 draft genome sequence.</title>
        <authorList>
            <person name="Zhang X.-F."/>
        </authorList>
    </citation>
    <scope>NUCLEOTIDE SEQUENCE [LARGE SCALE GENOMIC DNA]</scope>
    <source>
        <strain evidence="3">C459-1</strain>
    </source>
</reference>
<gene>
    <name evidence="2" type="ORF">JKG61_22230</name>
</gene>
<dbReference type="PANTHER" id="PTHR30383">
    <property type="entry name" value="THIOESTERASE 1/PROTEASE 1/LYSOPHOSPHOLIPASE L1"/>
    <property type="match status" value="1"/>
</dbReference>
<name>A0ABS1R9V2_9SPHI</name>
<evidence type="ECO:0000313" key="2">
    <source>
        <dbReference type="EMBL" id="MBL1411493.1"/>
    </source>
</evidence>
<dbReference type="PANTHER" id="PTHR30383:SF5">
    <property type="entry name" value="SGNH HYDROLASE-TYPE ESTERASE DOMAIN-CONTAINING PROTEIN"/>
    <property type="match status" value="1"/>
</dbReference>
<dbReference type="Proteomes" id="UP000625283">
    <property type="component" value="Unassembled WGS sequence"/>
</dbReference>
<dbReference type="InterPro" id="IPR036514">
    <property type="entry name" value="SGNH_hydro_sf"/>
</dbReference>
<evidence type="ECO:0000259" key="1">
    <source>
        <dbReference type="Pfam" id="PF13472"/>
    </source>
</evidence>
<comment type="caution">
    <text evidence="2">The sequence shown here is derived from an EMBL/GenBank/DDBJ whole genome shotgun (WGS) entry which is preliminary data.</text>
</comment>
<dbReference type="Gene3D" id="3.40.50.1110">
    <property type="entry name" value="SGNH hydrolase"/>
    <property type="match status" value="1"/>
</dbReference>
<dbReference type="InterPro" id="IPR051532">
    <property type="entry name" value="Ester_Hydrolysis_Enzymes"/>
</dbReference>
<dbReference type="Pfam" id="PF13472">
    <property type="entry name" value="Lipase_GDSL_2"/>
    <property type="match status" value="1"/>
</dbReference>
<proteinExistence type="predicted"/>